<name>A0A1G2ML70_9BACT</name>
<dbReference type="STRING" id="1802306.A3C72_01830"/>
<evidence type="ECO:0000259" key="1">
    <source>
        <dbReference type="Pfam" id="PF00534"/>
    </source>
</evidence>
<dbReference type="EMBL" id="MHRK01000008">
    <property type="protein sequence ID" value="OHA24617.1"/>
    <property type="molecule type" value="Genomic_DNA"/>
</dbReference>
<dbReference type="AlphaFoldDB" id="A0A1G2ML70"/>
<dbReference type="SUPFAM" id="SSF53756">
    <property type="entry name" value="UDP-Glycosyltransferase/glycogen phosphorylase"/>
    <property type="match status" value="1"/>
</dbReference>
<dbReference type="Pfam" id="PF00534">
    <property type="entry name" value="Glycos_transf_1"/>
    <property type="match status" value="1"/>
</dbReference>
<feature type="domain" description="Glycosyl transferase family 1" evidence="1">
    <location>
        <begin position="229"/>
        <end position="386"/>
    </location>
</feature>
<gene>
    <name evidence="2" type="ORF">A3C72_01830</name>
</gene>
<dbReference type="GO" id="GO:0016757">
    <property type="term" value="F:glycosyltransferase activity"/>
    <property type="evidence" value="ECO:0007669"/>
    <property type="project" value="InterPro"/>
</dbReference>
<proteinExistence type="predicted"/>
<organism evidence="2 3">
    <name type="scientific">Candidatus Taylorbacteria bacterium RIFCSPHIGHO2_02_FULL_43_32b</name>
    <dbReference type="NCBI Taxonomy" id="1802306"/>
    <lineage>
        <taxon>Bacteria</taxon>
        <taxon>Candidatus Tayloriibacteriota</taxon>
    </lineage>
</organism>
<sequence>MPGLDVNRRIAAISGHPMRIFFVTSKLNFKKAGGSVEEFDLMIREFQRLGNEVTVVTVFSQNNEIDRPLPYKVIEEKVLSRGLLGIQWHAYKILRKYQNEADIFHIDGHLLLYGAGLYRRLGGKVPVEAFFNRELIFWPQITSSLFPQNEPKVIERLKIKLRSLVEKNIGMPLANGIDLFSFISPMFKEMYENFGLRRDPKSLVINDPIDFGKIMRENSIVENSYLKRNKFGPKIKIFYSSRMAPGKGFDILLKGFSLVRNKDDFELILGGTGPEEQYVKDMIREYKLDPYVTLLGWVSKEKLYQLHREADIFVQADWLTYGTSISLLYAMIFGIPCILPAGGGLQWIADGAALYFKNRDTEELALRIEELGRDRELRAKLSMNCYRRLKDDEMNYVKQVGRLFRAVEEMKSDLK</sequence>
<comment type="caution">
    <text evidence="2">The sequence shown here is derived from an EMBL/GenBank/DDBJ whole genome shotgun (WGS) entry which is preliminary data.</text>
</comment>
<dbReference type="Gene3D" id="3.40.50.2000">
    <property type="entry name" value="Glycogen Phosphorylase B"/>
    <property type="match status" value="2"/>
</dbReference>
<reference evidence="2 3" key="1">
    <citation type="journal article" date="2016" name="Nat. Commun.">
        <title>Thousands of microbial genomes shed light on interconnected biogeochemical processes in an aquifer system.</title>
        <authorList>
            <person name="Anantharaman K."/>
            <person name="Brown C.T."/>
            <person name="Hug L.A."/>
            <person name="Sharon I."/>
            <person name="Castelle C.J."/>
            <person name="Probst A.J."/>
            <person name="Thomas B.C."/>
            <person name="Singh A."/>
            <person name="Wilkins M.J."/>
            <person name="Karaoz U."/>
            <person name="Brodie E.L."/>
            <person name="Williams K.H."/>
            <person name="Hubbard S.S."/>
            <person name="Banfield J.F."/>
        </authorList>
    </citation>
    <scope>NUCLEOTIDE SEQUENCE [LARGE SCALE GENOMIC DNA]</scope>
</reference>
<dbReference type="Proteomes" id="UP000177130">
    <property type="component" value="Unassembled WGS sequence"/>
</dbReference>
<dbReference type="PANTHER" id="PTHR12526:SF630">
    <property type="entry name" value="GLYCOSYLTRANSFERASE"/>
    <property type="match status" value="1"/>
</dbReference>
<accession>A0A1G2ML70</accession>
<dbReference type="PANTHER" id="PTHR12526">
    <property type="entry name" value="GLYCOSYLTRANSFERASE"/>
    <property type="match status" value="1"/>
</dbReference>
<evidence type="ECO:0000313" key="2">
    <source>
        <dbReference type="EMBL" id="OHA24617.1"/>
    </source>
</evidence>
<evidence type="ECO:0000313" key="3">
    <source>
        <dbReference type="Proteomes" id="UP000177130"/>
    </source>
</evidence>
<dbReference type="CDD" id="cd03801">
    <property type="entry name" value="GT4_PimA-like"/>
    <property type="match status" value="1"/>
</dbReference>
<protein>
    <recommendedName>
        <fullName evidence="1">Glycosyl transferase family 1 domain-containing protein</fullName>
    </recommendedName>
</protein>
<dbReference type="InterPro" id="IPR001296">
    <property type="entry name" value="Glyco_trans_1"/>
</dbReference>